<dbReference type="AlphaFoldDB" id="A0A6V6YU44"/>
<keyword evidence="2" id="KW-1185">Reference proteome</keyword>
<dbReference type="RefSeq" id="WP_157505923.1">
    <property type="nucleotide sequence ID" value="NZ_CAIJDO010000103.1"/>
</dbReference>
<dbReference type="EMBL" id="CAIJDO010000103">
    <property type="protein sequence ID" value="CAD0003011.1"/>
    <property type="molecule type" value="Genomic_DNA"/>
</dbReference>
<reference evidence="1 2" key="1">
    <citation type="submission" date="2020-06" db="EMBL/GenBank/DDBJ databases">
        <authorList>
            <person name="Criscuolo A."/>
        </authorList>
    </citation>
    <scope>NUCLEOTIDE SEQUENCE [LARGE SCALE GENOMIC DNA]</scope>
    <source>
        <strain evidence="2">CIP 110025</strain>
    </source>
</reference>
<organism evidence="1 2">
    <name type="scientific">Flavobacterium chungangense</name>
    <dbReference type="NCBI Taxonomy" id="554283"/>
    <lineage>
        <taxon>Bacteria</taxon>
        <taxon>Pseudomonadati</taxon>
        <taxon>Bacteroidota</taxon>
        <taxon>Flavobacteriia</taxon>
        <taxon>Flavobacteriales</taxon>
        <taxon>Flavobacteriaceae</taxon>
        <taxon>Flavobacterium</taxon>
    </lineage>
</organism>
<name>A0A6V6YU44_9FLAO</name>
<proteinExistence type="predicted"/>
<protein>
    <submittedName>
        <fullName evidence="1">Uncharacterized protein</fullName>
    </submittedName>
</protein>
<comment type="caution">
    <text evidence="1">The sequence shown here is derived from an EMBL/GenBank/DDBJ whole genome shotgun (WGS) entry which is preliminary data.</text>
</comment>
<accession>A0A6V6YU44</accession>
<evidence type="ECO:0000313" key="2">
    <source>
        <dbReference type="Proteomes" id="UP000556700"/>
    </source>
</evidence>
<dbReference type="Proteomes" id="UP000556700">
    <property type="component" value="Unassembled WGS sequence"/>
</dbReference>
<sequence>MKNWTIIWKNNVFEILKVIINDSLAQMETASFYGGVRHKRYSVQLE</sequence>
<evidence type="ECO:0000313" key="1">
    <source>
        <dbReference type="EMBL" id="CAD0003011.1"/>
    </source>
</evidence>
<gene>
    <name evidence="1" type="ORF">FLACHUCJ7_01215</name>
</gene>